<dbReference type="EMBL" id="JADBEG010000001">
    <property type="protein sequence ID" value="MBE1501205.1"/>
    <property type="molecule type" value="Genomic_DNA"/>
</dbReference>
<name>A0ABR9IDG8_9PSEU</name>
<dbReference type="InterPro" id="IPR026337">
    <property type="entry name" value="AKG_HExxH"/>
</dbReference>
<dbReference type="SUPFAM" id="SSF48452">
    <property type="entry name" value="TPR-like"/>
    <property type="match status" value="1"/>
</dbReference>
<dbReference type="RefSeq" id="WP_086858613.1">
    <property type="nucleotide sequence ID" value="NZ_JADBEG010000001.1"/>
</dbReference>
<dbReference type="Proteomes" id="UP000631670">
    <property type="component" value="Unassembled WGS sequence"/>
</dbReference>
<proteinExistence type="predicted"/>
<comment type="caution">
    <text evidence="1">The sequence shown here is derived from an EMBL/GenBank/DDBJ whole genome shotgun (WGS) entry which is preliminary data.</text>
</comment>
<dbReference type="NCBIfam" id="TIGR04267">
    <property type="entry name" value="mod_HExxH"/>
    <property type="match status" value="1"/>
</dbReference>
<accession>A0ABR9IDG8</accession>
<dbReference type="Pfam" id="PF14559">
    <property type="entry name" value="TPR_19"/>
    <property type="match status" value="1"/>
</dbReference>
<dbReference type="Gene3D" id="1.25.40.10">
    <property type="entry name" value="Tetratricopeptide repeat domain"/>
    <property type="match status" value="1"/>
</dbReference>
<evidence type="ECO:0000313" key="2">
    <source>
        <dbReference type="Proteomes" id="UP000631670"/>
    </source>
</evidence>
<gene>
    <name evidence="1" type="ORF">H4696_008305</name>
</gene>
<reference evidence="1 2" key="1">
    <citation type="submission" date="2020-10" db="EMBL/GenBank/DDBJ databases">
        <title>Sequencing the genomes of 1000 actinobacteria strains.</title>
        <authorList>
            <person name="Klenk H.-P."/>
        </authorList>
    </citation>
    <scope>NUCLEOTIDE SEQUENCE [LARGE SCALE GENOMIC DNA]</scope>
    <source>
        <strain evidence="1 2">DSM 44653</strain>
    </source>
</reference>
<evidence type="ECO:0000313" key="1">
    <source>
        <dbReference type="EMBL" id="MBE1501205.1"/>
    </source>
</evidence>
<protein>
    <submittedName>
        <fullName evidence="1">HEXXH motif-containing protein</fullName>
    </submittedName>
</protein>
<sequence>MHTFSWTEFDLLARSEGGPDLVRRLRTADRSRRLLLLRDIIDKVAAAPALRGPLPSPEQAWDLLVLAQETDPDALDEVLAHPYTGSWAGHTTRLLRQLTTDPRPLWVHIGHVHALAAAAAVRARIDTFQVRVPVWRGDVALPTLGLAQLGSAPEAETAELKSAGGRIEIVTGDHVVVLPADPSADAPGWRGIRTAELGTGRRRFSVRLDDVDPYRGLFGPSAPDRLAPADLDTWRGLLAQAWDLIVRLLPEFADALPAGLDTIVPRPRFPFRLPSASSGEAFGSALICQPEDPVTLAAALVHEFQHIRLGGLLQLVRLHTEDRTERLYAPWRDDPRPLGGVVHGIYAFFAVTEFYRALSTRQPDDELAAFEYAHWRHQVARTLDTVRADKALTEPGQRFLALVAERAGTWQNDEVLATAAHWSDLVAADHYAGFRLRHLRPEPEAIELLVDSWLRGTPGPGIDGVGTELVTEPDGDWANARADLLRVRLGEDGARRATALWREVPGASEADFALVDGRGQDAIELYRTALRADPDAPAALIGLGLALRTTGDPAAAAVLLDRPEVVRAVLRGIRRRPAPEPAPEEVARWLAEAR</sequence>
<organism evidence="1 2">
    <name type="scientific">Amycolatopsis lexingtonensis</name>
    <dbReference type="NCBI Taxonomy" id="218822"/>
    <lineage>
        <taxon>Bacteria</taxon>
        <taxon>Bacillati</taxon>
        <taxon>Actinomycetota</taxon>
        <taxon>Actinomycetes</taxon>
        <taxon>Pseudonocardiales</taxon>
        <taxon>Pseudonocardiaceae</taxon>
        <taxon>Amycolatopsis</taxon>
    </lineage>
</organism>
<keyword evidence="2" id="KW-1185">Reference proteome</keyword>
<dbReference type="InterPro" id="IPR011990">
    <property type="entry name" value="TPR-like_helical_dom_sf"/>
</dbReference>